<feature type="domain" description="Helicase-associated" evidence="1">
    <location>
        <begin position="113"/>
        <end position="183"/>
    </location>
</feature>
<sequence length="515" mass="60435">MLLRFGVQVARQRWTLRTISTWTPSISLQRQKDILRVAQCVHELQGRPERTNLSPTKFIVPEEEPFPEDLQGQRFDISVLRRAKVNGILDAKTVAEFDVIGFVWKGIEYQSNQQWEENLEALHIYKAIHGNLKVPNVYKVKEGDTQWPQKFWGKKLGYLISSMRTQQETMDPARRDILFSMGFVWDDIQAHWEKKLLALETYKAIEGNLLVKQSFVVPDQDPAWPKDSWNMKLGLLVYSCRRKKDDLPPEIYDALTAMGFVWKVRDKGTGPGRPPIFSIHKQHEILEIVEVQYKLQDHTKFTTLPSPFKVPSSSEWPQHLHGWNVSLSIFRRLYRMGLLDALIVAKLDELGFVWNDNQHQWSLTMEALRTFKKIYGHLKVPRVFEVPEDDPEWPVYLWTMKFGSRIQSIRSGYVKLSEDQREGLDALGFVWNARELRQNRILTALKTYKKNYDNLFVPRTFEVPCDDPDWPSDVRSMKLGRIVHNLRSKKATLSKKLRTELEKLEFEWSGRARKK</sequence>
<evidence type="ECO:0000313" key="3">
    <source>
        <dbReference type="Proteomes" id="UP000481153"/>
    </source>
</evidence>
<dbReference type="Pfam" id="PF03457">
    <property type="entry name" value="HA"/>
    <property type="match status" value="3"/>
</dbReference>
<accession>A0A6G0XST3</accession>
<protein>
    <recommendedName>
        <fullName evidence="1">Helicase-associated domain-containing protein</fullName>
    </recommendedName>
</protein>
<name>A0A6G0XST3_9STRA</name>
<evidence type="ECO:0000259" key="1">
    <source>
        <dbReference type="Pfam" id="PF03457"/>
    </source>
</evidence>
<proteinExistence type="predicted"/>
<organism evidence="2 3">
    <name type="scientific">Aphanomyces euteiches</name>
    <dbReference type="NCBI Taxonomy" id="100861"/>
    <lineage>
        <taxon>Eukaryota</taxon>
        <taxon>Sar</taxon>
        <taxon>Stramenopiles</taxon>
        <taxon>Oomycota</taxon>
        <taxon>Saprolegniomycetes</taxon>
        <taxon>Saprolegniales</taxon>
        <taxon>Verrucalvaceae</taxon>
        <taxon>Aphanomyces</taxon>
    </lineage>
</organism>
<dbReference type="VEuPathDB" id="FungiDB:AeMF1_015663"/>
<dbReference type="EMBL" id="VJMJ01000016">
    <property type="protein sequence ID" value="KAF0743474.1"/>
    <property type="molecule type" value="Genomic_DNA"/>
</dbReference>
<comment type="caution">
    <text evidence="2">The sequence shown here is derived from an EMBL/GenBank/DDBJ whole genome shotgun (WGS) entry which is preliminary data.</text>
</comment>
<dbReference type="AlphaFoldDB" id="A0A6G0XST3"/>
<feature type="domain" description="Helicase-associated" evidence="1">
    <location>
        <begin position="358"/>
        <end position="429"/>
    </location>
</feature>
<dbReference type="InterPro" id="IPR005114">
    <property type="entry name" value="Helicase_assoc"/>
</dbReference>
<evidence type="ECO:0000313" key="2">
    <source>
        <dbReference type="EMBL" id="KAF0743474.1"/>
    </source>
</evidence>
<dbReference type="Proteomes" id="UP000481153">
    <property type="component" value="Unassembled WGS sequence"/>
</dbReference>
<reference evidence="2 3" key="1">
    <citation type="submission" date="2019-07" db="EMBL/GenBank/DDBJ databases">
        <title>Genomics analysis of Aphanomyces spp. identifies a new class of oomycete effector associated with host adaptation.</title>
        <authorList>
            <person name="Gaulin E."/>
        </authorList>
    </citation>
    <scope>NUCLEOTIDE SEQUENCE [LARGE SCALE GENOMIC DNA]</scope>
    <source>
        <strain evidence="2 3">ATCC 201684</strain>
    </source>
</reference>
<gene>
    <name evidence="2" type="ORF">Ae201684_001809</name>
</gene>
<feature type="domain" description="Helicase-associated" evidence="1">
    <location>
        <begin position="190"/>
        <end position="260"/>
    </location>
</feature>
<dbReference type="PANTHER" id="PTHR37066:SF1">
    <property type="entry name" value="LNS2_PITP DOMAIN-CONTAINING PROTEIN"/>
    <property type="match status" value="1"/>
</dbReference>
<keyword evidence="3" id="KW-1185">Reference proteome</keyword>
<dbReference type="PANTHER" id="PTHR37066">
    <property type="entry name" value="HELICASE-ASSOCIATED"/>
    <property type="match status" value="1"/>
</dbReference>